<comment type="caution">
    <text evidence="1">The sequence shown here is derived from an EMBL/GenBank/DDBJ whole genome shotgun (WGS) entry which is preliminary data.</text>
</comment>
<gene>
    <name evidence="1" type="ORF">QLH52_08710</name>
</gene>
<dbReference type="Proteomes" id="UP001284537">
    <property type="component" value="Unassembled WGS sequence"/>
</dbReference>
<evidence type="ECO:0000313" key="2">
    <source>
        <dbReference type="Proteomes" id="UP001284537"/>
    </source>
</evidence>
<keyword evidence="2" id="KW-1185">Reference proteome</keyword>
<organism evidence="1 2">
    <name type="scientific">Methylomonas defluvii</name>
    <dbReference type="NCBI Taxonomy" id="3045149"/>
    <lineage>
        <taxon>Bacteria</taxon>
        <taxon>Pseudomonadati</taxon>
        <taxon>Pseudomonadota</taxon>
        <taxon>Gammaproteobacteria</taxon>
        <taxon>Methylococcales</taxon>
        <taxon>Methylococcaceae</taxon>
        <taxon>Methylomonas</taxon>
    </lineage>
</organism>
<sequence>MSAQANSNRHALWLTQPSNPVSLNALEGTEFIEGRRRLGLDASSRNGIPVINRAGFIKNLLAWDMTLQLRQKIGDRFECGIIADSGIKRRR</sequence>
<reference evidence="1 2" key="1">
    <citation type="submission" date="2023-11" db="EMBL/GenBank/DDBJ databases">
        <authorList>
            <person name="Ouyang M.-Y."/>
        </authorList>
    </citation>
    <scope>NUCLEOTIDE SEQUENCE [LARGE SCALE GENOMIC DNA]</scope>
    <source>
        <strain evidence="1 2">OY6</strain>
    </source>
</reference>
<proteinExistence type="predicted"/>
<dbReference type="EMBL" id="JAXARY010000006">
    <property type="protein sequence ID" value="MDX8127359.1"/>
    <property type="molecule type" value="Genomic_DNA"/>
</dbReference>
<name>A0ABU4UDE4_9GAMM</name>
<evidence type="ECO:0000313" key="1">
    <source>
        <dbReference type="EMBL" id="MDX8127359.1"/>
    </source>
</evidence>
<accession>A0ABU4UDE4</accession>
<dbReference type="RefSeq" id="WP_033157059.1">
    <property type="nucleotide sequence ID" value="NZ_JAXARY010000006.1"/>
</dbReference>
<protein>
    <submittedName>
        <fullName evidence="1">Uncharacterized protein</fullName>
    </submittedName>
</protein>